<evidence type="ECO:0000313" key="1">
    <source>
        <dbReference type="EMBL" id="MEU8133231.1"/>
    </source>
</evidence>
<protein>
    <submittedName>
        <fullName evidence="1">Uncharacterized protein</fullName>
    </submittedName>
</protein>
<proteinExistence type="predicted"/>
<name>A0ABV3DBW5_9ACTN</name>
<dbReference type="EMBL" id="JBEZFP010000012">
    <property type="protein sequence ID" value="MEU8133231.1"/>
    <property type="molecule type" value="Genomic_DNA"/>
</dbReference>
<comment type="caution">
    <text evidence="1">The sequence shown here is derived from an EMBL/GenBank/DDBJ whole genome shotgun (WGS) entry which is preliminary data.</text>
</comment>
<accession>A0ABV3DBW5</accession>
<sequence>MATTPKAFYRGSLPAAQTTVYTVPASTKAIVTNVVATNPGTSSALVTVKLDNHSILASVGIAAKGVLTLELAQVIEAGSTISVQGGTPAASVHISGVEVA</sequence>
<dbReference type="Proteomes" id="UP001551482">
    <property type="component" value="Unassembled WGS sequence"/>
</dbReference>
<dbReference type="RefSeq" id="WP_358350361.1">
    <property type="nucleotide sequence ID" value="NZ_JBEZFP010000012.1"/>
</dbReference>
<evidence type="ECO:0000313" key="2">
    <source>
        <dbReference type="Proteomes" id="UP001551482"/>
    </source>
</evidence>
<organism evidence="1 2">
    <name type="scientific">Streptodolium elevatio</name>
    <dbReference type="NCBI Taxonomy" id="3157996"/>
    <lineage>
        <taxon>Bacteria</taxon>
        <taxon>Bacillati</taxon>
        <taxon>Actinomycetota</taxon>
        <taxon>Actinomycetes</taxon>
        <taxon>Kitasatosporales</taxon>
        <taxon>Streptomycetaceae</taxon>
        <taxon>Streptodolium</taxon>
    </lineage>
</organism>
<reference evidence="1 2" key="1">
    <citation type="submission" date="2024-06" db="EMBL/GenBank/DDBJ databases">
        <title>The Natural Products Discovery Center: Release of the First 8490 Sequenced Strains for Exploring Actinobacteria Biosynthetic Diversity.</title>
        <authorList>
            <person name="Kalkreuter E."/>
            <person name="Kautsar S.A."/>
            <person name="Yang D."/>
            <person name="Bader C.D."/>
            <person name="Teijaro C.N."/>
            <person name="Fluegel L."/>
            <person name="Davis C.M."/>
            <person name="Simpson J.R."/>
            <person name="Lauterbach L."/>
            <person name="Steele A.D."/>
            <person name="Gui C."/>
            <person name="Meng S."/>
            <person name="Li G."/>
            <person name="Viehrig K."/>
            <person name="Ye F."/>
            <person name="Su P."/>
            <person name="Kiefer A.F."/>
            <person name="Nichols A."/>
            <person name="Cepeda A.J."/>
            <person name="Yan W."/>
            <person name="Fan B."/>
            <person name="Jiang Y."/>
            <person name="Adhikari A."/>
            <person name="Zheng C.-J."/>
            <person name="Schuster L."/>
            <person name="Cowan T.M."/>
            <person name="Smanski M.J."/>
            <person name="Chevrette M.G."/>
            <person name="De Carvalho L.P.S."/>
            <person name="Shen B."/>
        </authorList>
    </citation>
    <scope>NUCLEOTIDE SEQUENCE [LARGE SCALE GENOMIC DNA]</scope>
    <source>
        <strain evidence="1 2">NPDC048946</strain>
    </source>
</reference>
<gene>
    <name evidence="1" type="ORF">AB0C36_06945</name>
</gene>
<keyword evidence="2" id="KW-1185">Reference proteome</keyword>